<protein>
    <submittedName>
        <fullName evidence="3">Uncharacterized protein LOC105666591</fullName>
    </submittedName>
</protein>
<evidence type="ECO:0000313" key="2">
    <source>
        <dbReference type="Proteomes" id="UP000835206"/>
    </source>
</evidence>
<dbReference type="GeneID" id="105666591"/>
<dbReference type="Proteomes" id="UP000835206">
    <property type="component" value="Chromosome 15"/>
</dbReference>
<feature type="compositionally biased region" description="Basic and acidic residues" evidence="1">
    <location>
        <begin position="227"/>
        <end position="242"/>
    </location>
</feature>
<reference evidence="3" key="1">
    <citation type="submission" date="2025-08" db="UniProtKB">
        <authorList>
            <consortium name="RefSeq"/>
        </authorList>
    </citation>
    <scope>IDENTIFICATION</scope>
</reference>
<evidence type="ECO:0000256" key="1">
    <source>
        <dbReference type="SAM" id="MobiDB-lite"/>
    </source>
</evidence>
<gene>
    <name evidence="3" type="primary">LOC105666591</name>
</gene>
<dbReference type="RefSeq" id="XP_012172846.2">
    <property type="nucleotide sequence ID" value="XM_012317456.3"/>
</dbReference>
<evidence type="ECO:0000313" key="3">
    <source>
        <dbReference type="RefSeq" id="XP_012172846.2"/>
    </source>
</evidence>
<dbReference type="AlphaFoldDB" id="A0A9B2MQ09"/>
<accession>A0A9B2MQ09</accession>
<keyword evidence="2" id="KW-1185">Reference proteome</keyword>
<sequence length="254" mass="29012">MMLATYKCGCPPSDKKPPCPPCCESSAVGRRVTKHKSPADYPESICCSKRSLRPVTSEPKIEEPPPCCPTMPSDSKEFERPCKLRSEIAEKGLPYKEMEVTINDNRLVIRTQKEEVKQQYDPPCDCVEESRPVAMVTDEIDQPPAAGSRTVTLYPRAKKSDEKVTEKVCDQEETTDKTAKVENPNIFIFKVKKKSNNGDRAFNIDLEFKTPRPWSMKKRAEYEMKLMKPVEKTDSPTEKTDTKMTISRKRKKKK</sequence>
<dbReference type="OrthoDB" id="7694886at2759"/>
<proteinExistence type="predicted"/>
<organism evidence="2 3">
    <name type="scientific">Bombus terrestris</name>
    <name type="common">Buff-tailed bumblebee</name>
    <name type="synonym">Apis terrestris</name>
    <dbReference type="NCBI Taxonomy" id="30195"/>
    <lineage>
        <taxon>Eukaryota</taxon>
        <taxon>Metazoa</taxon>
        <taxon>Ecdysozoa</taxon>
        <taxon>Arthropoda</taxon>
        <taxon>Hexapoda</taxon>
        <taxon>Insecta</taxon>
        <taxon>Pterygota</taxon>
        <taxon>Neoptera</taxon>
        <taxon>Endopterygota</taxon>
        <taxon>Hymenoptera</taxon>
        <taxon>Apocrita</taxon>
        <taxon>Aculeata</taxon>
        <taxon>Apoidea</taxon>
        <taxon>Anthophila</taxon>
        <taxon>Apidae</taxon>
        <taxon>Bombus</taxon>
        <taxon>Bombus</taxon>
    </lineage>
</organism>
<dbReference type="KEGG" id="bter:105666591"/>
<feature type="region of interest" description="Disordered" evidence="1">
    <location>
        <begin position="56"/>
        <end position="79"/>
    </location>
</feature>
<name>A0A9B2MQ09_BOMTE</name>
<feature type="region of interest" description="Disordered" evidence="1">
    <location>
        <begin position="227"/>
        <end position="254"/>
    </location>
</feature>